<sequence length="154" mass="16530">MKARLDAAGLVNLSIPVAFLGLGVYALVAASGLPEQPAQFPKVFAALLILLSLPSAVLAARRSGVRCAGASETTREGPRQRVRLVVLSLLYSISITQFGFYLSSLVWLPIMFISLGYRRYRTLLLVAAVTCAVLYAMFGMILAVPTPVGRILGF</sequence>
<name>A0A0K2SGN1_LIMPI</name>
<keyword evidence="1" id="KW-0472">Membrane</keyword>
<dbReference type="Proteomes" id="UP000065807">
    <property type="component" value="Chromosome"/>
</dbReference>
<dbReference type="Pfam" id="PF07331">
    <property type="entry name" value="TctB"/>
    <property type="match status" value="1"/>
</dbReference>
<accession>A0A0K2SGN1</accession>
<evidence type="ECO:0000313" key="4">
    <source>
        <dbReference type="Proteomes" id="UP000065807"/>
    </source>
</evidence>
<dbReference type="InterPro" id="IPR009936">
    <property type="entry name" value="DUF1468"/>
</dbReference>
<dbReference type="STRING" id="1555112.LIP_0388"/>
<evidence type="ECO:0000259" key="2">
    <source>
        <dbReference type="Pfam" id="PF07331"/>
    </source>
</evidence>
<keyword evidence="4" id="KW-1185">Reference proteome</keyword>
<evidence type="ECO:0000256" key="1">
    <source>
        <dbReference type="SAM" id="Phobius"/>
    </source>
</evidence>
<feature type="transmembrane region" description="Helical" evidence="1">
    <location>
        <begin position="122"/>
        <end position="144"/>
    </location>
</feature>
<organism evidence="3 4">
    <name type="scientific">Limnochorda pilosa</name>
    <dbReference type="NCBI Taxonomy" id="1555112"/>
    <lineage>
        <taxon>Bacteria</taxon>
        <taxon>Bacillati</taxon>
        <taxon>Bacillota</taxon>
        <taxon>Limnochordia</taxon>
        <taxon>Limnochordales</taxon>
        <taxon>Limnochordaceae</taxon>
        <taxon>Limnochorda</taxon>
    </lineage>
</organism>
<dbReference type="EMBL" id="AP014924">
    <property type="protein sequence ID" value="BAS26245.1"/>
    <property type="molecule type" value="Genomic_DNA"/>
</dbReference>
<reference evidence="4" key="2">
    <citation type="journal article" date="2016" name="Int. J. Syst. Evol. Microbiol.">
        <title>Complete genome sequence and cell structure of Limnochorda pilosa, a Gram-negative spore-former within the phylum Firmicutes.</title>
        <authorList>
            <person name="Watanabe M."/>
            <person name="Kojima H."/>
            <person name="Fukui M."/>
        </authorList>
    </citation>
    <scope>NUCLEOTIDE SEQUENCE [LARGE SCALE GENOMIC DNA]</scope>
    <source>
        <strain evidence="4">HC45</strain>
    </source>
</reference>
<feature type="transmembrane region" description="Helical" evidence="1">
    <location>
        <begin position="7"/>
        <end position="28"/>
    </location>
</feature>
<gene>
    <name evidence="3" type="ORF">LIP_0388</name>
</gene>
<keyword evidence="1" id="KW-0812">Transmembrane</keyword>
<feature type="transmembrane region" description="Helical" evidence="1">
    <location>
        <begin position="82"/>
        <end position="102"/>
    </location>
</feature>
<dbReference type="AlphaFoldDB" id="A0A0K2SGN1"/>
<evidence type="ECO:0000313" key="3">
    <source>
        <dbReference type="EMBL" id="BAS26245.1"/>
    </source>
</evidence>
<reference evidence="4" key="1">
    <citation type="submission" date="2015-07" db="EMBL/GenBank/DDBJ databases">
        <title>Complete genome sequence and phylogenetic analysis of Limnochorda pilosa.</title>
        <authorList>
            <person name="Watanabe M."/>
            <person name="Kojima H."/>
            <person name="Fukui M."/>
        </authorList>
    </citation>
    <scope>NUCLEOTIDE SEQUENCE [LARGE SCALE GENOMIC DNA]</scope>
    <source>
        <strain evidence="4">HC45</strain>
    </source>
</reference>
<proteinExistence type="predicted"/>
<feature type="transmembrane region" description="Helical" evidence="1">
    <location>
        <begin position="40"/>
        <end position="61"/>
    </location>
</feature>
<dbReference type="KEGG" id="lpil:LIP_0388"/>
<keyword evidence="1" id="KW-1133">Transmembrane helix</keyword>
<dbReference type="RefSeq" id="WP_068133578.1">
    <property type="nucleotide sequence ID" value="NZ_AP014924.1"/>
</dbReference>
<feature type="domain" description="DUF1468" evidence="2">
    <location>
        <begin position="15"/>
        <end position="147"/>
    </location>
</feature>
<protein>
    <recommendedName>
        <fullName evidence="2">DUF1468 domain-containing protein</fullName>
    </recommendedName>
</protein>